<reference evidence="2" key="1">
    <citation type="submission" date="2024-01" db="EMBL/GenBank/DDBJ databases">
        <title>Sequencing the genomes of a sandfly, Sergentomyia squamirostris, and its two endosymbionts.</title>
        <authorList>
            <person name="Itokawa K."/>
            <person name="Sanjoba C."/>
        </authorList>
    </citation>
    <scope>NUCLEOTIDE SEQUENCE</scope>
    <source>
        <strain evidence="2">RiSSQ</strain>
    </source>
</reference>
<name>A0AAT9G749_9RICK</name>
<evidence type="ECO:0000313" key="2">
    <source>
        <dbReference type="EMBL" id="BFD45671.1"/>
    </source>
</evidence>
<protein>
    <submittedName>
        <fullName evidence="2">Uncharacterized protein</fullName>
    </submittedName>
</protein>
<feature type="compositionally biased region" description="Polar residues" evidence="1">
    <location>
        <begin position="16"/>
        <end position="30"/>
    </location>
</feature>
<feature type="region of interest" description="Disordered" evidence="1">
    <location>
        <begin position="1"/>
        <end position="30"/>
    </location>
</feature>
<dbReference type="EMBL" id="AP029170">
    <property type="protein sequence ID" value="BFD45671.1"/>
    <property type="molecule type" value="Genomic_DNA"/>
</dbReference>
<dbReference type="AlphaFoldDB" id="A0AAT9G749"/>
<proteinExistence type="predicted"/>
<organism evidence="2">
    <name type="scientific">Candidatus Tisiphia endosymbiont of Sergentomyia squamirostris</name>
    <dbReference type="NCBI Taxonomy" id="3113639"/>
    <lineage>
        <taxon>Bacteria</taxon>
        <taxon>Pseudomonadati</taxon>
        <taxon>Pseudomonadota</taxon>
        <taxon>Alphaproteobacteria</taxon>
        <taxon>Rickettsiales</taxon>
        <taxon>Rickettsiaceae</taxon>
        <taxon>Rickettsieae</taxon>
        <taxon>Candidatus Tisiphia</taxon>
    </lineage>
</organism>
<accession>A0AAT9G749</accession>
<evidence type="ECO:0000256" key="1">
    <source>
        <dbReference type="SAM" id="MobiDB-lite"/>
    </source>
</evidence>
<gene>
    <name evidence="2" type="ORF">DMENIID0002_03170</name>
</gene>
<sequence>MKQNMQLPKGCKTKVMKTTSTAKASKEVSSSTSIRLPAKIAYAEKFEGNASP</sequence>